<dbReference type="AlphaFoldDB" id="A0A2H0XCQ5"/>
<name>A0A2H0XCQ5_UNCKA</name>
<proteinExistence type="predicted"/>
<dbReference type="Proteomes" id="UP000231252">
    <property type="component" value="Unassembled WGS sequence"/>
</dbReference>
<sequence length="92" mass="10723">MNKKKLMPQFKNEANERAFWQSHDFSDYVDQFEAVEMDLSELKPSTESISLRLPVSLLSRLKEIANSQDVPYQSLMKVFLADKVKSEFAKSY</sequence>
<gene>
    <name evidence="1" type="ORF">COT50_00485</name>
</gene>
<accession>A0A2H0XCQ5</accession>
<dbReference type="Pfam" id="PF12441">
    <property type="entry name" value="CopG_antitoxin"/>
    <property type="match status" value="1"/>
</dbReference>
<evidence type="ECO:0000313" key="1">
    <source>
        <dbReference type="EMBL" id="PIS22720.1"/>
    </source>
</evidence>
<comment type="caution">
    <text evidence="1">The sequence shown here is derived from an EMBL/GenBank/DDBJ whole genome shotgun (WGS) entry which is preliminary data.</text>
</comment>
<organism evidence="1 2">
    <name type="scientific">candidate division WWE3 bacterium CG08_land_8_20_14_0_20_41_10</name>
    <dbReference type="NCBI Taxonomy" id="1975085"/>
    <lineage>
        <taxon>Bacteria</taxon>
        <taxon>Katanobacteria</taxon>
    </lineage>
</organism>
<dbReference type="InterPro" id="IPR022148">
    <property type="entry name" value="CopG_antitoxin"/>
</dbReference>
<reference evidence="2" key="1">
    <citation type="submission" date="2017-09" db="EMBL/GenBank/DDBJ databases">
        <title>Depth-based differentiation of microbial function through sediment-hosted aquifers and enrichment of novel symbionts in the deep terrestrial subsurface.</title>
        <authorList>
            <person name="Probst A.J."/>
            <person name="Ladd B."/>
            <person name="Jarett J.K."/>
            <person name="Geller-Mcgrath D.E."/>
            <person name="Sieber C.M.K."/>
            <person name="Emerson J.B."/>
            <person name="Anantharaman K."/>
            <person name="Thomas B.C."/>
            <person name="Malmstrom R."/>
            <person name="Stieglmeier M."/>
            <person name="Klingl A."/>
            <person name="Woyke T."/>
            <person name="Ryan C.M."/>
            <person name="Banfield J.F."/>
        </authorList>
    </citation>
    <scope>NUCLEOTIDE SEQUENCE [LARGE SCALE GENOMIC DNA]</scope>
</reference>
<evidence type="ECO:0008006" key="3">
    <source>
        <dbReference type="Google" id="ProtNLM"/>
    </source>
</evidence>
<evidence type="ECO:0000313" key="2">
    <source>
        <dbReference type="Proteomes" id="UP000231252"/>
    </source>
</evidence>
<dbReference type="EMBL" id="PEYU01000010">
    <property type="protein sequence ID" value="PIS22720.1"/>
    <property type="molecule type" value="Genomic_DNA"/>
</dbReference>
<protein>
    <recommendedName>
        <fullName evidence="3">Antitoxin</fullName>
    </recommendedName>
</protein>